<feature type="compositionally biased region" description="Low complexity" evidence="2">
    <location>
        <begin position="237"/>
        <end position="247"/>
    </location>
</feature>
<gene>
    <name evidence="3" type="ORF">BDZ94DRAFT_1252777</name>
</gene>
<feature type="region of interest" description="Disordered" evidence="2">
    <location>
        <begin position="715"/>
        <end position="803"/>
    </location>
</feature>
<feature type="compositionally biased region" description="Low complexity" evidence="2">
    <location>
        <begin position="105"/>
        <end position="116"/>
    </location>
</feature>
<evidence type="ECO:0000256" key="2">
    <source>
        <dbReference type="SAM" id="MobiDB-lite"/>
    </source>
</evidence>
<keyword evidence="1" id="KW-0175">Coiled coil</keyword>
<feature type="compositionally biased region" description="Pro residues" evidence="2">
    <location>
        <begin position="492"/>
        <end position="506"/>
    </location>
</feature>
<feature type="region of interest" description="Disordered" evidence="2">
    <location>
        <begin position="80"/>
        <end position="172"/>
    </location>
</feature>
<feature type="region of interest" description="Disordered" evidence="2">
    <location>
        <begin position="1"/>
        <end position="25"/>
    </location>
</feature>
<dbReference type="Proteomes" id="UP000807353">
    <property type="component" value="Unassembled WGS sequence"/>
</dbReference>
<evidence type="ECO:0008006" key="5">
    <source>
        <dbReference type="Google" id="ProtNLM"/>
    </source>
</evidence>
<feature type="compositionally biased region" description="Gly residues" evidence="2">
    <location>
        <begin position="227"/>
        <end position="236"/>
    </location>
</feature>
<dbReference type="OrthoDB" id="3647690at2759"/>
<feature type="compositionally biased region" description="Basic residues" evidence="2">
    <location>
        <begin position="629"/>
        <end position="646"/>
    </location>
</feature>
<feature type="compositionally biased region" description="Basic residues" evidence="2">
    <location>
        <begin position="719"/>
        <end position="729"/>
    </location>
</feature>
<feature type="region of interest" description="Disordered" evidence="2">
    <location>
        <begin position="394"/>
        <end position="451"/>
    </location>
</feature>
<accession>A0A9P5YC68</accession>
<feature type="region of interest" description="Disordered" evidence="2">
    <location>
        <begin position="619"/>
        <end position="671"/>
    </location>
</feature>
<feature type="compositionally biased region" description="Low complexity" evidence="2">
    <location>
        <begin position="480"/>
        <end position="490"/>
    </location>
</feature>
<feature type="region of interest" description="Disordered" evidence="2">
    <location>
        <begin position="40"/>
        <end position="61"/>
    </location>
</feature>
<organism evidence="3 4">
    <name type="scientific">Collybia nuda</name>
    <dbReference type="NCBI Taxonomy" id="64659"/>
    <lineage>
        <taxon>Eukaryota</taxon>
        <taxon>Fungi</taxon>
        <taxon>Dikarya</taxon>
        <taxon>Basidiomycota</taxon>
        <taxon>Agaricomycotina</taxon>
        <taxon>Agaricomycetes</taxon>
        <taxon>Agaricomycetidae</taxon>
        <taxon>Agaricales</taxon>
        <taxon>Tricholomatineae</taxon>
        <taxon>Clitocybaceae</taxon>
        <taxon>Collybia</taxon>
    </lineage>
</organism>
<feature type="compositionally biased region" description="Low complexity" evidence="2">
    <location>
        <begin position="904"/>
        <end position="917"/>
    </location>
</feature>
<sequence>MGGEGESNLDVSEPETQFIPQENDEEELWEVIEITAEKGRRYKVKWAGTDPKTHKPWPQSWVAKHDCTNDLVKTWKKVQALKKKEGAQRKSGKTLSAVSKKSRLSSVARGSTVSSSETSKNERSNDTTPIAGPSTLNTNLKRKHSPLESAKSDNLSSLGAVVEPPPRKKRKLEVDLVVESDVSDGEITPVMRPGRVGVSKAASDKGKQKANGWMDIDGVEEQDNISVGGGKKGNVLGGRKNLLVGGRSSVTSGQSKMPATKKVKTEASVSASRRSSITQQAISPPSTSGNDSPSQPEPLFLADRPEDSPDPPKQRPASTPHQSIISGTEERARSPEIGVPVSPVIDLSRLTPTGRAQLAEFDAFVANTTTDGVLLHSHEEIDINHMYDEYVDFNPRNERDSSNPRKAKNRLSKAPTSSPPTSPPPLPEEGTEPLVSDEEDLHPMTSSPPPLKLKQLQARSSWIPNVGSFRQGVVPETETESSTNNTQSQTKLPPPVPQIIEPPVPDPATTTPARASLIRRMRPRTPGSANGSKLSLIDEANTYDPLNHDYDDGDGTIAISHEDWPILTKNITNLNGKTLRPIPILSPSKFVPHLPPSSISNQPTEGVEVEDLISSIEQFSSSGDEGSKTGRHARRKQLRNKGKRKRTEPEQEPEPEAESQVQAQDISITEDEDTIEMSVMERGQKMAEAARKERLVREKHLAGKAINQKVSLVDLVKANNKRKQKRSKDKKSLYEHQPGNKDSSAPHTNETKPSTPEAQTRSITPDVHLFIPEIQVSEGPEPGADNPHELGDADAGAEDEEGVPPAIALREEEEESTQDIMADIAIARRGMDEVDINMGWNLSGSPEIQAVQGDQPESPAHIELALDENEPAEAPEDFEPQPHDSTDDVIMESVSIAIPPQSHPRLLSRSRSVSVHPESPRPVDDESLLILPTTTSTRQITPDINSGAVPQDELEHLGAAMALLNTKSQEIAKLDTLLVAEQTKNETLSREMEALKTALIAATNKPQPKGTELESELSEARSLLVQERSAWDRERSKMSASVEALTREKASVQSDLEFFREQYARASGFVSSVRRENEELKERARIAEERATAGVAMVKATFEKRVDNLEGNTKNWSRIAMFMMEKDQRTNDDIRRRAGEEPELRARFVELEGRYESMSEELIDLVERLDQKDQIGERLKAEVDILKNEITRLNVELNDAQTKYERSSKGEGSQNEHEMIYRCQWRPEGGNDPCEGLFVSVEELQAHLFTEGHLQS</sequence>
<feature type="coiled-coil region" evidence="1">
    <location>
        <begin position="1042"/>
        <end position="1090"/>
    </location>
</feature>
<dbReference type="AlphaFoldDB" id="A0A9P5YC68"/>
<feature type="region of interest" description="Disordered" evidence="2">
    <location>
        <begin position="186"/>
        <end position="337"/>
    </location>
</feature>
<feature type="coiled-coil region" evidence="1">
    <location>
        <begin position="1148"/>
        <end position="1203"/>
    </location>
</feature>
<feature type="region of interest" description="Disordered" evidence="2">
    <location>
        <begin position="473"/>
        <end position="511"/>
    </location>
</feature>
<evidence type="ECO:0000313" key="4">
    <source>
        <dbReference type="Proteomes" id="UP000807353"/>
    </source>
</evidence>
<comment type="caution">
    <text evidence="3">The sequence shown here is derived from an EMBL/GenBank/DDBJ whole genome shotgun (WGS) entry which is preliminary data.</text>
</comment>
<protein>
    <recommendedName>
        <fullName evidence="5">Chromo domain-containing protein</fullName>
    </recommendedName>
</protein>
<keyword evidence="4" id="KW-1185">Reference proteome</keyword>
<evidence type="ECO:0000313" key="3">
    <source>
        <dbReference type="EMBL" id="KAF9466005.1"/>
    </source>
</evidence>
<feature type="compositionally biased region" description="Polar residues" evidence="2">
    <location>
        <begin position="316"/>
        <end position="326"/>
    </location>
</feature>
<feature type="compositionally biased region" description="Polar residues" evidence="2">
    <location>
        <begin position="248"/>
        <end position="257"/>
    </location>
</feature>
<evidence type="ECO:0000256" key="1">
    <source>
        <dbReference type="SAM" id="Coils"/>
    </source>
</evidence>
<feature type="compositionally biased region" description="Basic and acidic residues" evidence="2">
    <location>
        <begin position="303"/>
        <end position="313"/>
    </location>
</feature>
<feature type="coiled-coil region" evidence="1">
    <location>
        <begin position="978"/>
        <end position="1005"/>
    </location>
</feature>
<feature type="compositionally biased region" description="Polar residues" evidence="2">
    <location>
        <begin position="740"/>
        <end position="763"/>
    </location>
</feature>
<feature type="region of interest" description="Disordered" evidence="2">
    <location>
        <begin position="904"/>
        <end position="925"/>
    </location>
</feature>
<feature type="compositionally biased region" description="Acidic residues" evidence="2">
    <location>
        <begin position="429"/>
        <end position="440"/>
    </location>
</feature>
<proteinExistence type="predicted"/>
<feature type="compositionally biased region" description="Polar residues" evidence="2">
    <location>
        <begin position="267"/>
        <end position="294"/>
    </location>
</feature>
<name>A0A9P5YC68_9AGAR</name>
<reference evidence="3" key="1">
    <citation type="submission" date="2020-11" db="EMBL/GenBank/DDBJ databases">
        <authorList>
            <consortium name="DOE Joint Genome Institute"/>
            <person name="Ahrendt S."/>
            <person name="Riley R."/>
            <person name="Andreopoulos W."/>
            <person name="Labutti K."/>
            <person name="Pangilinan J."/>
            <person name="Ruiz-Duenas F.J."/>
            <person name="Barrasa J.M."/>
            <person name="Sanchez-Garcia M."/>
            <person name="Camarero S."/>
            <person name="Miyauchi S."/>
            <person name="Serrano A."/>
            <person name="Linde D."/>
            <person name="Babiker R."/>
            <person name="Drula E."/>
            <person name="Ayuso-Fernandez I."/>
            <person name="Pacheco R."/>
            <person name="Padilla G."/>
            <person name="Ferreira P."/>
            <person name="Barriuso J."/>
            <person name="Kellner H."/>
            <person name="Castanera R."/>
            <person name="Alfaro M."/>
            <person name="Ramirez L."/>
            <person name="Pisabarro A.G."/>
            <person name="Kuo A."/>
            <person name="Tritt A."/>
            <person name="Lipzen A."/>
            <person name="He G."/>
            <person name="Yan M."/>
            <person name="Ng V."/>
            <person name="Cullen D."/>
            <person name="Martin F."/>
            <person name="Rosso M.-N."/>
            <person name="Henrissat B."/>
            <person name="Hibbett D."/>
            <person name="Martinez A.T."/>
            <person name="Grigoriev I.V."/>
        </authorList>
    </citation>
    <scope>NUCLEOTIDE SEQUENCE</scope>
    <source>
        <strain evidence="3">CBS 247.69</strain>
    </source>
</reference>
<dbReference type="EMBL" id="MU150244">
    <property type="protein sequence ID" value="KAF9466005.1"/>
    <property type="molecule type" value="Genomic_DNA"/>
</dbReference>
<feature type="compositionally biased region" description="Pro residues" evidence="2">
    <location>
        <begin position="417"/>
        <end position="427"/>
    </location>
</feature>